<dbReference type="UniPathway" id="UPA00282"/>
<evidence type="ECO:0000256" key="2">
    <source>
        <dbReference type="ARBA" id="ARBA00005189"/>
    </source>
</evidence>
<evidence type="ECO:0000256" key="5">
    <source>
        <dbReference type="ARBA" id="ARBA00022516"/>
    </source>
</evidence>
<comment type="pathway">
    <text evidence="1">Glycerolipid metabolism; triacylglycerol biosynthesis.</text>
</comment>
<feature type="domain" description="O-acyltransferase WSD1 C-terminal" evidence="12">
    <location>
        <begin position="275"/>
        <end position="411"/>
    </location>
</feature>
<accession>A0A2A9CRW8</accession>
<sequence length="417" mass="44300">MSEFVSVTEAALLARDQPTQPWQQAFVLLLAGGLSRAELIARIGERIGYAPRFRRRVEGWPIAAWVDDPTFSVAGHVRQQRLPADQTLEQWLADLLTDPLDDEHPLWQAVLLDEVAPGQQALVFRCHPALVDGYDHVHLLQELLDERPTAQIGPESSWEPQPAPGLGAALAGLRDPLQAAQGVAGGLFGLVENAVRTVTLAGRSAQLAVAEVELAALKVVRNGFACTVHDVVLALVTAGLRGQARRLGRTLTDPVALVPLAVSEPAVLESAIGCRIAPSWLSLPVSEASAVERLSAIATLTRVRADSGHSVRVPELVELAGFAPPTLHAVTAGSVGAGRAHQVLVADVPGPQRARYLGTALVEEVFGCTSLTDAEELSVAVTSYRGRVSLAAMSTRALDGWADDLAAELSTLLKEAR</sequence>
<dbReference type="Gene3D" id="3.30.559.10">
    <property type="entry name" value="Chloramphenicol acetyltransferase-like domain"/>
    <property type="match status" value="1"/>
</dbReference>
<proteinExistence type="inferred from homology"/>
<gene>
    <name evidence="13" type="ORF">ATK74_0907</name>
</gene>
<dbReference type="GO" id="GO:0004144">
    <property type="term" value="F:diacylglycerol O-acyltransferase activity"/>
    <property type="evidence" value="ECO:0007669"/>
    <property type="project" value="UniProtKB-EC"/>
</dbReference>
<comment type="pathway">
    <text evidence="2">Lipid metabolism.</text>
</comment>
<evidence type="ECO:0000256" key="4">
    <source>
        <dbReference type="ARBA" id="ARBA00013244"/>
    </source>
</evidence>
<evidence type="ECO:0000256" key="7">
    <source>
        <dbReference type="ARBA" id="ARBA00022798"/>
    </source>
</evidence>
<evidence type="ECO:0000313" key="13">
    <source>
        <dbReference type="EMBL" id="PFG16370.1"/>
    </source>
</evidence>
<evidence type="ECO:0000256" key="8">
    <source>
        <dbReference type="ARBA" id="ARBA00023098"/>
    </source>
</evidence>
<dbReference type="GO" id="GO:0006071">
    <property type="term" value="P:glycerol metabolic process"/>
    <property type="evidence" value="ECO:0007669"/>
    <property type="project" value="UniProtKB-KW"/>
</dbReference>
<keyword evidence="6 13" id="KW-0808">Transferase</keyword>
<keyword evidence="7" id="KW-0319">Glycerol metabolism</keyword>
<comment type="catalytic activity">
    <reaction evidence="10">
        <text>an acyl-CoA + a 1,2-diacyl-sn-glycerol = a triacyl-sn-glycerol + CoA</text>
        <dbReference type="Rhea" id="RHEA:10868"/>
        <dbReference type="ChEBI" id="CHEBI:17815"/>
        <dbReference type="ChEBI" id="CHEBI:57287"/>
        <dbReference type="ChEBI" id="CHEBI:58342"/>
        <dbReference type="ChEBI" id="CHEBI:64615"/>
        <dbReference type="EC" id="2.3.1.20"/>
    </reaction>
</comment>
<dbReference type="Pfam" id="PF06974">
    <property type="entry name" value="WS_DGAT_C"/>
    <property type="match status" value="1"/>
</dbReference>
<protein>
    <recommendedName>
        <fullName evidence="4">diacylglycerol O-acyltransferase</fullName>
        <ecNumber evidence="4">2.3.1.20</ecNumber>
    </recommendedName>
</protein>
<dbReference type="EC" id="2.3.1.20" evidence="4"/>
<evidence type="ECO:0000256" key="9">
    <source>
        <dbReference type="ARBA" id="ARBA00023315"/>
    </source>
</evidence>
<comment type="similarity">
    <text evidence="3">Belongs to the long-chain O-acyltransferase family.</text>
</comment>
<comment type="caution">
    <text evidence="13">The sequence shown here is derived from an EMBL/GenBank/DDBJ whole genome shotgun (WGS) entry which is preliminary data.</text>
</comment>
<evidence type="ECO:0000256" key="1">
    <source>
        <dbReference type="ARBA" id="ARBA00004771"/>
    </source>
</evidence>
<evidence type="ECO:0000259" key="12">
    <source>
        <dbReference type="Pfam" id="PF06974"/>
    </source>
</evidence>
<keyword evidence="8" id="KW-0443">Lipid metabolism</keyword>
<dbReference type="PANTHER" id="PTHR31650">
    <property type="entry name" value="O-ACYLTRANSFERASE (WSD1-LIKE) FAMILY PROTEIN"/>
    <property type="match status" value="1"/>
</dbReference>
<dbReference type="OrthoDB" id="9810950at2"/>
<dbReference type="GO" id="GO:0019432">
    <property type="term" value="P:triglyceride biosynthetic process"/>
    <property type="evidence" value="ECO:0007669"/>
    <property type="project" value="UniProtKB-UniPathway"/>
</dbReference>
<evidence type="ECO:0000259" key="11">
    <source>
        <dbReference type="Pfam" id="PF03007"/>
    </source>
</evidence>
<dbReference type="GO" id="GO:0005886">
    <property type="term" value="C:plasma membrane"/>
    <property type="evidence" value="ECO:0007669"/>
    <property type="project" value="TreeGrafter"/>
</dbReference>
<dbReference type="SUPFAM" id="SSF52777">
    <property type="entry name" value="CoA-dependent acyltransferases"/>
    <property type="match status" value="1"/>
</dbReference>
<feature type="domain" description="O-acyltransferase WSD1-like N-terminal" evidence="11">
    <location>
        <begin position="37"/>
        <end position="207"/>
    </location>
</feature>
<name>A0A2A9CRW8_9ACTN</name>
<evidence type="ECO:0000256" key="6">
    <source>
        <dbReference type="ARBA" id="ARBA00022679"/>
    </source>
</evidence>
<dbReference type="Proteomes" id="UP000226079">
    <property type="component" value="Unassembled WGS sequence"/>
</dbReference>
<evidence type="ECO:0000256" key="3">
    <source>
        <dbReference type="ARBA" id="ARBA00009587"/>
    </source>
</evidence>
<dbReference type="RefSeq" id="WP_098459917.1">
    <property type="nucleotide sequence ID" value="NZ_PDJC01000001.1"/>
</dbReference>
<dbReference type="PANTHER" id="PTHR31650:SF1">
    <property type="entry name" value="WAX ESTER SYNTHASE_DIACYLGLYCEROL ACYLTRANSFERASE 4-RELATED"/>
    <property type="match status" value="1"/>
</dbReference>
<keyword evidence="14" id="KW-1185">Reference proteome</keyword>
<dbReference type="InterPro" id="IPR045034">
    <property type="entry name" value="O-acyltransferase_WSD1-like"/>
</dbReference>
<reference evidence="13 14" key="1">
    <citation type="submission" date="2017-10" db="EMBL/GenBank/DDBJ databases">
        <title>Sequencing the genomes of 1000 actinobacteria strains.</title>
        <authorList>
            <person name="Klenk H.-P."/>
        </authorList>
    </citation>
    <scope>NUCLEOTIDE SEQUENCE [LARGE SCALE GENOMIC DNA]</scope>
    <source>
        <strain evidence="13 14">DSM 15597</strain>
    </source>
</reference>
<evidence type="ECO:0000256" key="10">
    <source>
        <dbReference type="ARBA" id="ARBA00048109"/>
    </source>
</evidence>
<dbReference type="Pfam" id="PF03007">
    <property type="entry name" value="WS_DGAT_cat"/>
    <property type="match status" value="1"/>
</dbReference>
<organism evidence="13 14">
    <name type="scientific">Propionicimonas paludicola</name>
    <dbReference type="NCBI Taxonomy" id="185243"/>
    <lineage>
        <taxon>Bacteria</taxon>
        <taxon>Bacillati</taxon>
        <taxon>Actinomycetota</taxon>
        <taxon>Actinomycetes</taxon>
        <taxon>Propionibacteriales</taxon>
        <taxon>Nocardioidaceae</taxon>
        <taxon>Propionicimonas</taxon>
    </lineage>
</organism>
<dbReference type="InterPro" id="IPR023213">
    <property type="entry name" value="CAT-like_dom_sf"/>
</dbReference>
<dbReference type="EMBL" id="PDJC01000001">
    <property type="protein sequence ID" value="PFG16370.1"/>
    <property type="molecule type" value="Genomic_DNA"/>
</dbReference>
<evidence type="ECO:0000313" key="14">
    <source>
        <dbReference type="Proteomes" id="UP000226079"/>
    </source>
</evidence>
<keyword evidence="5" id="KW-0444">Lipid biosynthesis</keyword>
<dbReference type="InterPro" id="IPR004255">
    <property type="entry name" value="O-acyltransferase_WSD1_N"/>
</dbReference>
<keyword evidence="9 13" id="KW-0012">Acyltransferase</keyword>
<dbReference type="AlphaFoldDB" id="A0A2A9CRW8"/>
<dbReference type="InterPro" id="IPR009721">
    <property type="entry name" value="O-acyltransferase_WSD1_C"/>
</dbReference>